<dbReference type="AlphaFoldDB" id="A0A180GHW4"/>
<sequence>MDNRAHLVACNDDGYESDNQENGVGAPIPSSMDINSTQQTVMAPNDSHGIDHNEPSEELELPPLPQPLSPANTTENLSPNATFSSWVNAPKDSPSLVANEFLASTAPQTGPHRVGITRPARQSSPLKPTVRSGAASRSPNTQPAAGLEQQLTAFFDPAAREKRDRDNSMTAFYAMQLRDANKTIESLRNENNRLRMGDQAKSNKLKEKMTELQIENQSLKSKIELMQMMSSNHLFSSQPVPFGRMNYQGSNAHNGLPTANSSTSYPMSELDPTLQMQTE</sequence>
<feature type="compositionally biased region" description="Polar residues" evidence="2">
    <location>
        <begin position="249"/>
        <end position="266"/>
    </location>
</feature>
<feature type="coiled-coil region" evidence="1">
    <location>
        <begin position="177"/>
        <end position="229"/>
    </location>
</feature>
<evidence type="ECO:0000313" key="5">
    <source>
        <dbReference type="Proteomes" id="UP000005240"/>
    </source>
</evidence>
<protein>
    <submittedName>
        <fullName evidence="3 4">Uncharacterized protein</fullName>
    </submittedName>
</protein>
<dbReference type="EnsemblFungi" id="PTTG_03700-t43_1">
    <property type="protein sequence ID" value="PTTG_03700-t43_1-p1"/>
    <property type="gene ID" value="PTTG_03700"/>
</dbReference>
<keyword evidence="5" id="KW-1185">Reference proteome</keyword>
<accession>A0A180GHW4</accession>
<reference evidence="3" key="1">
    <citation type="submission" date="2009-11" db="EMBL/GenBank/DDBJ databases">
        <authorList>
            <consortium name="The Broad Institute Genome Sequencing Platform"/>
            <person name="Ward D."/>
            <person name="Feldgarden M."/>
            <person name="Earl A."/>
            <person name="Young S.K."/>
            <person name="Zeng Q."/>
            <person name="Koehrsen M."/>
            <person name="Alvarado L."/>
            <person name="Berlin A."/>
            <person name="Bochicchio J."/>
            <person name="Borenstein D."/>
            <person name="Chapman S.B."/>
            <person name="Chen Z."/>
            <person name="Engels R."/>
            <person name="Freedman E."/>
            <person name="Gellesch M."/>
            <person name="Goldberg J."/>
            <person name="Griggs A."/>
            <person name="Gujja S."/>
            <person name="Heilman E."/>
            <person name="Heiman D."/>
            <person name="Hepburn T."/>
            <person name="Howarth C."/>
            <person name="Jen D."/>
            <person name="Larson L."/>
            <person name="Lewis B."/>
            <person name="Mehta T."/>
            <person name="Park D."/>
            <person name="Pearson M."/>
            <person name="Roberts A."/>
            <person name="Saif S."/>
            <person name="Shea T."/>
            <person name="Shenoy N."/>
            <person name="Sisk P."/>
            <person name="Stolte C."/>
            <person name="Sykes S."/>
            <person name="Thomson T."/>
            <person name="Walk T."/>
            <person name="White J."/>
            <person name="Yandava C."/>
            <person name="Izard J."/>
            <person name="Baranova O.V."/>
            <person name="Blanton J.M."/>
            <person name="Tanner A.C."/>
            <person name="Dewhirst F.E."/>
            <person name="Haas B."/>
            <person name="Nusbaum C."/>
            <person name="Birren B."/>
        </authorList>
    </citation>
    <scope>NUCLEOTIDE SEQUENCE [LARGE SCALE GENOMIC DNA]</scope>
    <source>
        <strain evidence="3">1-1 BBBD Race 1</strain>
    </source>
</reference>
<gene>
    <name evidence="3" type="ORF">PTTG_03700</name>
</gene>
<organism evidence="3">
    <name type="scientific">Puccinia triticina (isolate 1-1 / race 1 (BBBD))</name>
    <name type="common">Brown leaf rust fungus</name>
    <dbReference type="NCBI Taxonomy" id="630390"/>
    <lineage>
        <taxon>Eukaryota</taxon>
        <taxon>Fungi</taxon>
        <taxon>Dikarya</taxon>
        <taxon>Basidiomycota</taxon>
        <taxon>Pucciniomycotina</taxon>
        <taxon>Pucciniomycetes</taxon>
        <taxon>Pucciniales</taxon>
        <taxon>Pucciniaceae</taxon>
        <taxon>Puccinia</taxon>
    </lineage>
</organism>
<feature type="compositionally biased region" description="Polar residues" evidence="2">
    <location>
        <begin position="71"/>
        <end position="86"/>
    </location>
</feature>
<dbReference type="VEuPathDB" id="FungiDB:PTTG_03700"/>
<feature type="region of interest" description="Disordered" evidence="2">
    <location>
        <begin position="1"/>
        <end position="86"/>
    </location>
</feature>
<reference evidence="3" key="2">
    <citation type="submission" date="2016-05" db="EMBL/GenBank/DDBJ databases">
        <title>Comparative analysis highlights variable genome content of wheat rusts and divergence of the mating loci.</title>
        <authorList>
            <person name="Cuomo C.A."/>
            <person name="Bakkeren G."/>
            <person name="Szabo L."/>
            <person name="Khalil H."/>
            <person name="Joly D."/>
            <person name="Goldberg J."/>
            <person name="Young S."/>
            <person name="Zeng Q."/>
            <person name="Fellers J."/>
        </authorList>
    </citation>
    <scope>NUCLEOTIDE SEQUENCE [LARGE SCALE GENOMIC DNA]</scope>
    <source>
        <strain evidence="3">1-1 BBBD Race 1</strain>
    </source>
</reference>
<reference evidence="4" key="4">
    <citation type="submission" date="2025-05" db="UniProtKB">
        <authorList>
            <consortium name="EnsemblFungi"/>
        </authorList>
    </citation>
    <scope>IDENTIFICATION</scope>
    <source>
        <strain evidence="4">isolate 1-1 / race 1 (BBBD)</strain>
    </source>
</reference>
<dbReference type="PANTHER" id="PTHR34409:SF1">
    <property type="entry name" value="MYB-LIKE DOMAIN-CONTAINING PROTEIN"/>
    <property type="match status" value="1"/>
</dbReference>
<dbReference type="Proteomes" id="UP000005240">
    <property type="component" value="Unassembled WGS sequence"/>
</dbReference>
<feature type="region of interest" description="Disordered" evidence="2">
    <location>
        <begin position="104"/>
        <end position="147"/>
    </location>
</feature>
<feature type="region of interest" description="Disordered" evidence="2">
    <location>
        <begin position="249"/>
        <end position="279"/>
    </location>
</feature>
<keyword evidence="1" id="KW-0175">Coiled coil</keyword>
<feature type="compositionally biased region" description="Polar residues" evidence="2">
    <location>
        <begin position="32"/>
        <end position="42"/>
    </location>
</feature>
<proteinExistence type="predicted"/>
<evidence type="ECO:0000313" key="3">
    <source>
        <dbReference type="EMBL" id="OAV92164.1"/>
    </source>
</evidence>
<dbReference type="EMBL" id="ADAS02000068">
    <property type="protein sequence ID" value="OAV92164.1"/>
    <property type="molecule type" value="Genomic_DNA"/>
</dbReference>
<evidence type="ECO:0000313" key="4">
    <source>
        <dbReference type="EnsemblFungi" id="PTTG_03700-t43_1-p1"/>
    </source>
</evidence>
<reference evidence="4 5" key="3">
    <citation type="journal article" date="2017" name="G3 (Bethesda)">
        <title>Comparative analysis highlights variable genome content of wheat rusts and divergence of the mating loci.</title>
        <authorList>
            <person name="Cuomo C.A."/>
            <person name="Bakkeren G."/>
            <person name="Khalil H.B."/>
            <person name="Panwar V."/>
            <person name="Joly D."/>
            <person name="Linning R."/>
            <person name="Sakthikumar S."/>
            <person name="Song X."/>
            <person name="Adiconis X."/>
            <person name="Fan L."/>
            <person name="Goldberg J.M."/>
            <person name="Levin J.Z."/>
            <person name="Young S."/>
            <person name="Zeng Q."/>
            <person name="Anikster Y."/>
            <person name="Bruce M."/>
            <person name="Wang M."/>
            <person name="Yin C."/>
            <person name="McCallum B."/>
            <person name="Szabo L.J."/>
            <person name="Hulbert S."/>
            <person name="Chen X."/>
            <person name="Fellers J.P."/>
        </authorList>
    </citation>
    <scope>NUCLEOTIDE SEQUENCE</scope>
    <source>
        <strain evidence="4">isolate 1-1 / race 1 (BBBD)</strain>
        <strain evidence="5">Isolate 1-1 / race 1 (BBBD)</strain>
    </source>
</reference>
<evidence type="ECO:0000256" key="2">
    <source>
        <dbReference type="SAM" id="MobiDB-lite"/>
    </source>
</evidence>
<evidence type="ECO:0000256" key="1">
    <source>
        <dbReference type="SAM" id="Coils"/>
    </source>
</evidence>
<dbReference type="PANTHER" id="PTHR34409">
    <property type="entry name" value="SET DOMAIN-CONTAINING PROTEIN"/>
    <property type="match status" value="1"/>
</dbReference>
<dbReference type="OrthoDB" id="2499380at2759"/>
<name>A0A180GHW4_PUCT1</name>
<dbReference type="STRING" id="630390.A0A180GHW4"/>